<dbReference type="PANTHER" id="PTHR38032">
    <property type="entry name" value="POLYMERASE-RELATED"/>
    <property type="match status" value="1"/>
</dbReference>
<evidence type="ECO:0000259" key="2">
    <source>
        <dbReference type="Pfam" id="PF20250"/>
    </source>
</evidence>
<protein>
    <recommendedName>
        <fullName evidence="2">Flagellar Assembly Protein A N-terminal region domain-containing protein</fullName>
    </recommendedName>
</protein>
<dbReference type="InterPro" id="IPR046865">
    <property type="entry name" value="FapA_b_solenoid"/>
</dbReference>
<dbReference type="EMBL" id="UINC01061210">
    <property type="protein sequence ID" value="SVB86546.1"/>
    <property type="molecule type" value="Genomic_DNA"/>
</dbReference>
<dbReference type="Pfam" id="PF20250">
    <property type="entry name" value="FapA_N"/>
    <property type="match status" value="2"/>
</dbReference>
<feature type="domain" description="Flagellar Assembly Protein A N-terminal region" evidence="2">
    <location>
        <begin position="133"/>
        <end position="284"/>
    </location>
</feature>
<sequence>KTVFAQATLPEKASDGRVVYQIETDLDTGKPLDGDELSKALLGDDIRAALKIKGIPILVQPGAKIATVESPQVGKPGINVFGEEFVISGKLANRPVAGKGVREEGEVFVAETLGYVCSVNNALHILPPLWLDKDNYAARFLYFPQPRTAPSFSMDVLMGLLDTAGITFGVNEDAIEKLVSGRAGRKRSAIIIARGNRVVSGENAHFIPNFETGKGSAKNTDDGSVDFRETNAYIPVSEGDLLGEFVPATKGVAGTTIYGDEIVGSDGEQNIEFAVGEGVRIEQQGRESRTPKEHENTETNKTGPLTDFLVEGRATFFFADLDGSARYDRNKLEVLPVRVVSGDVDLNVGHISTRGDVKILGSIQYGFNIKCGGDVEIGGGVENGVIIQAEGSVTVGKSVIGNGTCIIAGGDVEARLVHNSRIVAQGNIRLNHSAVNARLSSGGTITVISGSGRAGSIVGGETFATKFV</sequence>
<feature type="domain" description="Flagellar Assembly Protein A N-terminal region" evidence="2">
    <location>
        <begin position="3"/>
        <end position="120"/>
    </location>
</feature>
<organism evidence="3">
    <name type="scientific">marine metagenome</name>
    <dbReference type="NCBI Taxonomy" id="408172"/>
    <lineage>
        <taxon>unclassified sequences</taxon>
        <taxon>metagenomes</taxon>
        <taxon>ecological metagenomes</taxon>
    </lineage>
</organism>
<dbReference type="Pfam" id="PF03961">
    <property type="entry name" value="FapA"/>
    <property type="match status" value="1"/>
</dbReference>
<evidence type="ECO:0000256" key="1">
    <source>
        <dbReference type="SAM" id="MobiDB-lite"/>
    </source>
</evidence>
<name>A0A382HGZ7_9ZZZZ</name>
<reference evidence="3" key="1">
    <citation type="submission" date="2018-05" db="EMBL/GenBank/DDBJ databases">
        <authorList>
            <person name="Lanie J.A."/>
            <person name="Ng W.-L."/>
            <person name="Kazmierczak K.M."/>
            <person name="Andrzejewski T.M."/>
            <person name="Davidsen T.M."/>
            <person name="Wayne K.J."/>
            <person name="Tettelin H."/>
            <person name="Glass J.I."/>
            <person name="Rusch D."/>
            <person name="Podicherti R."/>
            <person name="Tsui H.-C.T."/>
            <person name="Winkler M.E."/>
        </authorList>
    </citation>
    <scope>NUCLEOTIDE SEQUENCE</scope>
</reference>
<dbReference type="AlphaFoldDB" id="A0A382HGZ7"/>
<dbReference type="InterPro" id="IPR046866">
    <property type="entry name" value="FapA_N"/>
</dbReference>
<dbReference type="InterPro" id="IPR005646">
    <property type="entry name" value="FapA"/>
</dbReference>
<feature type="compositionally biased region" description="Basic and acidic residues" evidence="1">
    <location>
        <begin position="282"/>
        <end position="298"/>
    </location>
</feature>
<gene>
    <name evidence="3" type="ORF">METZ01_LOCUS239400</name>
</gene>
<accession>A0A382HGZ7</accession>
<proteinExistence type="predicted"/>
<feature type="non-terminal residue" evidence="3">
    <location>
        <position position="1"/>
    </location>
</feature>
<feature type="non-terminal residue" evidence="3">
    <location>
        <position position="468"/>
    </location>
</feature>
<feature type="region of interest" description="Disordered" evidence="1">
    <location>
        <begin position="282"/>
        <end position="305"/>
    </location>
</feature>
<dbReference type="PANTHER" id="PTHR38032:SF1">
    <property type="entry name" value="RNA-BINDING PROTEIN KHPB N-TERMINAL DOMAIN-CONTAINING PROTEIN"/>
    <property type="match status" value="1"/>
</dbReference>
<evidence type="ECO:0000313" key="3">
    <source>
        <dbReference type="EMBL" id="SVB86546.1"/>
    </source>
</evidence>